<gene>
    <name evidence="2" type="ORF">BKG82_28100</name>
</gene>
<dbReference type="AlphaFoldDB" id="A0A1S1LFG6"/>
<name>A0A1S1LFG6_MYCCH</name>
<comment type="caution">
    <text evidence="2">The sequence shown here is derived from an EMBL/GenBank/DDBJ whole genome shotgun (WGS) entry which is preliminary data.</text>
</comment>
<dbReference type="Proteomes" id="UP000180043">
    <property type="component" value="Unassembled WGS sequence"/>
</dbReference>
<evidence type="ECO:0000256" key="1">
    <source>
        <dbReference type="SAM" id="MobiDB-lite"/>
    </source>
</evidence>
<reference evidence="2 3" key="1">
    <citation type="submission" date="2016-10" db="EMBL/GenBank/DDBJ databases">
        <title>Evaluation of Human, Veterinary and Environmental Mycobacterium chelonae Isolates by Core Genome Phylogenomic Analysis, Targeted Gene Comparison, and Anti-microbial Susceptibility Patterns: A Tale of Mistaken Identities.</title>
        <authorList>
            <person name="Fogelson S.B."/>
            <person name="Camus A.C."/>
            <person name="Lorenz W."/>
            <person name="Vasireddy R."/>
            <person name="Vasireddy S."/>
            <person name="Smith T."/>
            <person name="Brown-Elliott B.A."/>
            <person name="Wallace R.J.Jr."/>
            <person name="Hasan N.A."/>
            <person name="Reischl U."/>
            <person name="Sanchez S."/>
        </authorList>
    </citation>
    <scope>NUCLEOTIDE SEQUENCE [LARGE SCALE GENOMIC DNA]</scope>
    <source>
        <strain evidence="2 3">15515</strain>
    </source>
</reference>
<protein>
    <submittedName>
        <fullName evidence="2">Uncharacterized protein</fullName>
    </submittedName>
</protein>
<dbReference type="EMBL" id="MLIQ01000049">
    <property type="protein sequence ID" value="OHU46073.1"/>
    <property type="molecule type" value="Genomic_DNA"/>
</dbReference>
<sequence>MLTAPTDLRVHLSTLLVGLHWLYDTEQPAGATVALRDGGQALASSGGWRFTFVPVGPTGAPMVIVDSGFGDRLSRGAMEQLGEDIDDFGITVSRTSLAGDRGVIELAVQAHPSLLRAITSAPAGPAAAAQAVALIDLRRQAQPGLASDGGQARPRRAVHRDGRSTAPAGLRLRCPHRRH</sequence>
<evidence type="ECO:0000313" key="3">
    <source>
        <dbReference type="Proteomes" id="UP000180043"/>
    </source>
</evidence>
<proteinExistence type="predicted"/>
<accession>A0A1S1LFG6</accession>
<evidence type="ECO:0000313" key="2">
    <source>
        <dbReference type="EMBL" id="OHU46073.1"/>
    </source>
</evidence>
<dbReference type="RefSeq" id="WP_070948096.1">
    <property type="nucleotide sequence ID" value="NZ_MLIQ01000049.1"/>
</dbReference>
<organism evidence="2 3">
    <name type="scientific">Mycobacteroides chelonae</name>
    <name type="common">Mycobacterium chelonae</name>
    <dbReference type="NCBI Taxonomy" id="1774"/>
    <lineage>
        <taxon>Bacteria</taxon>
        <taxon>Bacillati</taxon>
        <taxon>Actinomycetota</taxon>
        <taxon>Actinomycetes</taxon>
        <taxon>Mycobacteriales</taxon>
        <taxon>Mycobacteriaceae</taxon>
        <taxon>Mycobacteroides</taxon>
    </lineage>
</organism>
<feature type="region of interest" description="Disordered" evidence="1">
    <location>
        <begin position="143"/>
        <end position="179"/>
    </location>
</feature>